<protein>
    <submittedName>
        <fullName evidence="1">Uncharacterized protein</fullName>
    </submittedName>
</protein>
<dbReference type="STRING" id="493475.GARC_3726"/>
<organism evidence="1 2">
    <name type="scientific">Paraglaciecola arctica BSs20135</name>
    <dbReference type="NCBI Taxonomy" id="493475"/>
    <lineage>
        <taxon>Bacteria</taxon>
        <taxon>Pseudomonadati</taxon>
        <taxon>Pseudomonadota</taxon>
        <taxon>Gammaproteobacteria</taxon>
        <taxon>Alteromonadales</taxon>
        <taxon>Alteromonadaceae</taxon>
        <taxon>Paraglaciecola</taxon>
    </lineage>
</organism>
<name>K6ZB61_9ALTE</name>
<dbReference type="eggNOG" id="ENOG50336EI">
    <property type="taxonomic scope" value="Bacteria"/>
</dbReference>
<reference evidence="1 2" key="1">
    <citation type="journal article" date="2017" name="Antonie Van Leeuwenhoek">
        <title>Rhizobium rhizosphaerae sp. nov., a novel species isolated from rice rhizosphere.</title>
        <authorList>
            <person name="Zhao J.J."/>
            <person name="Zhang J."/>
            <person name="Zhang R.J."/>
            <person name="Zhang C.W."/>
            <person name="Yin H.Q."/>
            <person name="Zhang X.X."/>
        </authorList>
    </citation>
    <scope>NUCLEOTIDE SEQUENCE [LARGE SCALE GENOMIC DNA]</scope>
    <source>
        <strain evidence="1 2">BSs20135</strain>
    </source>
</reference>
<comment type="caution">
    <text evidence="1">The sequence shown here is derived from an EMBL/GenBank/DDBJ whole genome shotgun (WGS) entry which is preliminary data.</text>
</comment>
<dbReference type="RefSeq" id="WP_007622829.1">
    <property type="nucleotide sequence ID" value="NZ_BAEO01000055.1"/>
</dbReference>
<gene>
    <name evidence="1" type="ORF">GARC_3726</name>
</gene>
<dbReference type="Pfam" id="PF20098">
    <property type="entry name" value="DUF6488"/>
    <property type="match status" value="1"/>
</dbReference>
<sequence>MKIILRTLLLIAYIGQGAAIAHQDHNEITSETALGIANKFVQQLTFKDFGYEVGQLNESWKSLTEANFSVIEVLEKSFIVSAANSSTNTVIYFEIAKNGSVLSVNASK</sequence>
<dbReference type="Proteomes" id="UP000006327">
    <property type="component" value="Unassembled WGS sequence"/>
</dbReference>
<dbReference type="OrthoDB" id="6227953at2"/>
<proteinExistence type="predicted"/>
<dbReference type="EMBL" id="BAEO01000055">
    <property type="protein sequence ID" value="GAC20680.1"/>
    <property type="molecule type" value="Genomic_DNA"/>
</dbReference>
<evidence type="ECO:0000313" key="2">
    <source>
        <dbReference type="Proteomes" id="UP000006327"/>
    </source>
</evidence>
<dbReference type="AlphaFoldDB" id="K6ZB61"/>
<evidence type="ECO:0000313" key="1">
    <source>
        <dbReference type="EMBL" id="GAC20680.1"/>
    </source>
</evidence>
<accession>K6ZB61</accession>
<dbReference type="InterPro" id="IPR045503">
    <property type="entry name" value="DUF6488"/>
</dbReference>
<keyword evidence="2" id="KW-1185">Reference proteome</keyword>